<dbReference type="Pfam" id="PF07095">
    <property type="entry name" value="IgaA"/>
    <property type="match status" value="1"/>
</dbReference>
<evidence type="ECO:0000256" key="4">
    <source>
        <dbReference type="ARBA" id="ARBA00022519"/>
    </source>
</evidence>
<protein>
    <submittedName>
        <fullName evidence="9">Intracellular growth attenuator protein IgaA</fullName>
    </submittedName>
</protein>
<keyword evidence="7 8" id="KW-0472">Membrane</keyword>
<feature type="transmembrane region" description="Helical" evidence="8">
    <location>
        <begin position="6"/>
        <end position="23"/>
    </location>
</feature>
<evidence type="ECO:0000256" key="3">
    <source>
        <dbReference type="ARBA" id="ARBA00022475"/>
    </source>
</evidence>
<proteinExistence type="inferred from homology"/>
<dbReference type="RefSeq" id="WP_094766572.1">
    <property type="nucleotide sequence ID" value="NZ_FQYU01000002.1"/>
</dbReference>
<dbReference type="OrthoDB" id="1407542at2"/>
<dbReference type="Proteomes" id="UP000184543">
    <property type="component" value="Unassembled WGS sequence"/>
</dbReference>
<evidence type="ECO:0000256" key="6">
    <source>
        <dbReference type="ARBA" id="ARBA00022989"/>
    </source>
</evidence>
<dbReference type="EMBL" id="FQYU01000002">
    <property type="protein sequence ID" value="SHI86483.1"/>
    <property type="molecule type" value="Genomic_DNA"/>
</dbReference>
<feature type="transmembrane region" description="Helical" evidence="8">
    <location>
        <begin position="362"/>
        <end position="391"/>
    </location>
</feature>
<dbReference type="GO" id="GO:0005886">
    <property type="term" value="C:plasma membrane"/>
    <property type="evidence" value="ECO:0007669"/>
    <property type="project" value="UniProtKB-SubCell"/>
</dbReference>
<dbReference type="AlphaFoldDB" id="A0A1M6ELY0"/>
<organism evidence="9 10">
    <name type="scientific">Pseudozobellia thermophila</name>
    <dbReference type="NCBI Taxonomy" id="192903"/>
    <lineage>
        <taxon>Bacteria</taxon>
        <taxon>Pseudomonadati</taxon>
        <taxon>Bacteroidota</taxon>
        <taxon>Flavobacteriia</taxon>
        <taxon>Flavobacteriales</taxon>
        <taxon>Flavobacteriaceae</taxon>
        <taxon>Pseudozobellia</taxon>
    </lineage>
</organism>
<gene>
    <name evidence="9" type="ORF">SAMN04488513_102105</name>
</gene>
<evidence type="ECO:0000256" key="1">
    <source>
        <dbReference type="ARBA" id="ARBA00004429"/>
    </source>
</evidence>
<feature type="transmembrane region" description="Helical" evidence="8">
    <location>
        <begin position="320"/>
        <end position="342"/>
    </location>
</feature>
<evidence type="ECO:0000256" key="2">
    <source>
        <dbReference type="ARBA" id="ARBA00009494"/>
    </source>
</evidence>
<keyword evidence="4" id="KW-0997">Cell inner membrane</keyword>
<keyword evidence="5 8" id="KW-0812">Transmembrane</keyword>
<keyword evidence="3" id="KW-1003">Cell membrane</keyword>
<keyword evidence="10" id="KW-1185">Reference proteome</keyword>
<accession>A0A1M6ELY0</accession>
<evidence type="ECO:0000313" key="9">
    <source>
        <dbReference type="EMBL" id="SHI86483.1"/>
    </source>
</evidence>
<evidence type="ECO:0000313" key="10">
    <source>
        <dbReference type="Proteomes" id="UP000184543"/>
    </source>
</evidence>
<dbReference type="InterPro" id="IPR010771">
    <property type="entry name" value="IgaA"/>
</dbReference>
<evidence type="ECO:0000256" key="7">
    <source>
        <dbReference type="ARBA" id="ARBA00023136"/>
    </source>
</evidence>
<name>A0A1M6ELY0_9FLAO</name>
<sequence>MNTLYIVLVFGVLLYSLYNAIIYNKRRLQDKKTTKEALDAMVYHRELTEEEQRLLDGLQKRKGLKKTHRRIDDKVYLIKGGYRRHGIETRYNTTWHNLIGGLEVTMDDRALDYIRDINIAEVVKTDKFPLVIGLNHDFSLLGHIAAEKQLESGALGKMPGSGAELIHNRKQTVHEIQAVEKLWQGTLGAFIMVAALFFLALTSIWGVDVQWGAIPGGILFLIALYFVWRKPKYTKPKDVRVLKGIPSFTAILDAAQNIKGVKAFIGKTELKYEGLWLPFMASGDDNTAVDVDVTIDGRLMRFGPHLSLGDEEKQFPSKAWYRHGIIAIIAIIAAIGVWTLVLRSRYYVLIEWEQGLPFIEDVFLSVPGIFFVLNLFLIAIHGPLAIIGYNYTKKRKKNIHRYYSQLIEVQ</sequence>
<evidence type="ECO:0000256" key="8">
    <source>
        <dbReference type="SAM" id="Phobius"/>
    </source>
</evidence>
<comment type="similarity">
    <text evidence="2">Belongs to the IgaA family.</text>
</comment>
<comment type="subcellular location">
    <subcellularLocation>
        <location evidence="1">Cell inner membrane</location>
        <topology evidence="1">Multi-pass membrane protein</topology>
    </subcellularLocation>
</comment>
<keyword evidence="6 8" id="KW-1133">Transmembrane helix</keyword>
<feature type="transmembrane region" description="Helical" evidence="8">
    <location>
        <begin position="211"/>
        <end position="228"/>
    </location>
</feature>
<feature type="transmembrane region" description="Helical" evidence="8">
    <location>
        <begin position="187"/>
        <end position="205"/>
    </location>
</feature>
<evidence type="ECO:0000256" key="5">
    <source>
        <dbReference type="ARBA" id="ARBA00022692"/>
    </source>
</evidence>
<reference evidence="10" key="1">
    <citation type="submission" date="2016-11" db="EMBL/GenBank/DDBJ databases">
        <authorList>
            <person name="Varghese N."/>
            <person name="Submissions S."/>
        </authorList>
    </citation>
    <scope>NUCLEOTIDE SEQUENCE [LARGE SCALE GENOMIC DNA]</scope>
    <source>
        <strain evidence="10">DSM 19858</strain>
    </source>
</reference>